<sequence>MVINEDLTAINKNANNADGYCAVGIQFAHSGTSDVLHRAPRCGVGEHPVRYPAPTS</sequence>
<dbReference type="RefSeq" id="WP_345401989.1">
    <property type="nucleotide sequence ID" value="NZ_BAABLA010000108.1"/>
</dbReference>
<reference evidence="2" key="1">
    <citation type="journal article" date="2019" name="Int. J. Syst. Evol. Microbiol.">
        <title>The Global Catalogue of Microorganisms (GCM) 10K type strain sequencing project: providing services to taxonomists for standard genome sequencing and annotation.</title>
        <authorList>
            <consortium name="The Broad Institute Genomics Platform"/>
            <consortium name="The Broad Institute Genome Sequencing Center for Infectious Disease"/>
            <person name="Wu L."/>
            <person name="Ma J."/>
        </authorList>
    </citation>
    <scope>NUCLEOTIDE SEQUENCE [LARGE SCALE GENOMIC DNA]</scope>
    <source>
        <strain evidence="2">KCTC 32255</strain>
    </source>
</reference>
<evidence type="ECO:0000313" key="1">
    <source>
        <dbReference type="EMBL" id="MFC6866398.1"/>
    </source>
</evidence>
<name>A0ABW2BU85_9PSEU</name>
<organism evidence="1 2">
    <name type="scientific">Haloechinothrix salitolerans</name>
    <dbReference type="NCBI Taxonomy" id="926830"/>
    <lineage>
        <taxon>Bacteria</taxon>
        <taxon>Bacillati</taxon>
        <taxon>Actinomycetota</taxon>
        <taxon>Actinomycetes</taxon>
        <taxon>Pseudonocardiales</taxon>
        <taxon>Pseudonocardiaceae</taxon>
        <taxon>Haloechinothrix</taxon>
    </lineage>
</organism>
<gene>
    <name evidence="1" type="ORF">ACFQGD_04500</name>
</gene>
<protein>
    <submittedName>
        <fullName evidence="1">Uncharacterized protein</fullName>
    </submittedName>
</protein>
<dbReference type="EMBL" id="JBHSXX010000001">
    <property type="protein sequence ID" value="MFC6866398.1"/>
    <property type="molecule type" value="Genomic_DNA"/>
</dbReference>
<evidence type="ECO:0000313" key="2">
    <source>
        <dbReference type="Proteomes" id="UP001596337"/>
    </source>
</evidence>
<accession>A0ABW2BU85</accession>
<proteinExistence type="predicted"/>
<comment type="caution">
    <text evidence="1">The sequence shown here is derived from an EMBL/GenBank/DDBJ whole genome shotgun (WGS) entry which is preliminary data.</text>
</comment>
<keyword evidence="2" id="KW-1185">Reference proteome</keyword>
<dbReference type="Proteomes" id="UP001596337">
    <property type="component" value="Unassembled WGS sequence"/>
</dbReference>